<protein>
    <submittedName>
        <fullName evidence="1">Uncharacterized protein</fullName>
    </submittedName>
</protein>
<dbReference type="EMBL" id="LRGB01014720">
    <property type="protein sequence ID" value="KZR99111.1"/>
    <property type="molecule type" value="Genomic_DNA"/>
</dbReference>
<organism evidence="1 2">
    <name type="scientific">Daphnia magna</name>
    <dbReference type="NCBI Taxonomy" id="35525"/>
    <lineage>
        <taxon>Eukaryota</taxon>
        <taxon>Metazoa</taxon>
        <taxon>Ecdysozoa</taxon>
        <taxon>Arthropoda</taxon>
        <taxon>Crustacea</taxon>
        <taxon>Branchiopoda</taxon>
        <taxon>Diplostraca</taxon>
        <taxon>Cladocera</taxon>
        <taxon>Anomopoda</taxon>
        <taxon>Daphniidae</taxon>
        <taxon>Daphnia</taxon>
    </lineage>
</organism>
<comment type="caution">
    <text evidence="1">The sequence shown here is derived from an EMBL/GenBank/DDBJ whole genome shotgun (WGS) entry which is preliminary data.</text>
</comment>
<name>A0A164GLX9_9CRUS</name>
<proteinExistence type="predicted"/>
<dbReference type="AlphaFoldDB" id="A0A164GLX9"/>
<evidence type="ECO:0000313" key="1">
    <source>
        <dbReference type="EMBL" id="KZR99111.1"/>
    </source>
</evidence>
<accession>A0A164GLX9</accession>
<gene>
    <name evidence="1" type="ORF">APZ42_005165</name>
</gene>
<dbReference type="Proteomes" id="UP000076858">
    <property type="component" value="Unassembled WGS sequence"/>
</dbReference>
<evidence type="ECO:0000313" key="2">
    <source>
        <dbReference type="Proteomes" id="UP000076858"/>
    </source>
</evidence>
<sequence length="43" mass="4933">MNANQHSDVINILTLDYTRLDVIEILFLRNLPSSALRAALRHN</sequence>
<keyword evidence="2" id="KW-1185">Reference proteome</keyword>
<reference evidence="1 2" key="1">
    <citation type="submission" date="2016-03" db="EMBL/GenBank/DDBJ databases">
        <title>EvidentialGene: Evidence-directed Construction of Genes on Genomes.</title>
        <authorList>
            <person name="Gilbert D.G."/>
            <person name="Choi J.-H."/>
            <person name="Mockaitis K."/>
            <person name="Colbourne J."/>
            <person name="Pfrender M."/>
        </authorList>
    </citation>
    <scope>NUCLEOTIDE SEQUENCE [LARGE SCALE GENOMIC DNA]</scope>
    <source>
        <strain evidence="1 2">Xinb3</strain>
        <tissue evidence="1">Complete organism</tissue>
    </source>
</reference>